<dbReference type="RefSeq" id="WP_381187724.1">
    <property type="nucleotide sequence ID" value="NZ_JBHSFK010000069.1"/>
</dbReference>
<evidence type="ECO:0000313" key="3">
    <source>
        <dbReference type="Proteomes" id="UP001595839"/>
    </source>
</evidence>
<evidence type="ECO:0000256" key="1">
    <source>
        <dbReference type="SAM" id="MobiDB-lite"/>
    </source>
</evidence>
<evidence type="ECO:0000313" key="2">
    <source>
        <dbReference type="EMBL" id="MFC4508163.1"/>
    </source>
</evidence>
<accession>A0ABV9B7C7</accession>
<organism evidence="2 3">
    <name type="scientific">Streptomyces vulcanius</name>
    <dbReference type="NCBI Taxonomy" id="1441876"/>
    <lineage>
        <taxon>Bacteria</taxon>
        <taxon>Bacillati</taxon>
        <taxon>Actinomycetota</taxon>
        <taxon>Actinomycetes</taxon>
        <taxon>Kitasatosporales</taxon>
        <taxon>Streptomycetaceae</taxon>
        <taxon>Streptomyces</taxon>
    </lineage>
</organism>
<gene>
    <name evidence="2" type="ORF">ACFPIH_53760</name>
</gene>
<name>A0ABV9B7C7_9ACTN</name>
<protein>
    <recommendedName>
        <fullName evidence="4">Transposase</fullName>
    </recommendedName>
</protein>
<reference evidence="3" key="1">
    <citation type="journal article" date="2019" name="Int. J. Syst. Evol. Microbiol.">
        <title>The Global Catalogue of Microorganisms (GCM) 10K type strain sequencing project: providing services to taxonomists for standard genome sequencing and annotation.</title>
        <authorList>
            <consortium name="The Broad Institute Genomics Platform"/>
            <consortium name="The Broad Institute Genome Sequencing Center for Infectious Disease"/>
            <person name="Wu L."/>
            <person name="Ma J."/>
        </authorList>
    </citation>
    <scope>NUCLEOTIDE SEQUENCE [LARGE SCALE GENOMIC DNA]</scope>
    <source>
        <strain evidence="3">CGMCC 4.7177</strain>
    </source>
</reference>
<dbReference type="Proteomes" id="UP001595839">
    <property type="component" value="Unassembled WGS sequence"/>
</dbReference>
<proteinExistence type="predicted"/>
<sequence>MATRTTTSRDVAAELAFLSRALKAPALLDAADRLAERATAESWTHQEYLAACLQREVVLNADAGRGDSHLRNCAKPSPPWAMRSAPPPGASAAHRYPKPEADAQHQP</sequence>
<comment type="caution">
    <text evidence="2">The sequence shown here is derived from an EMBL/GenBank/DDBJ whole genome shotgun (WGS) entry which is preliminary data.</text>
</comment>
<keyword evidence="3" id="KW-1185">Reference proteome</keyword>
<feature type="region of interest" description="Disordered" evidence="1">
    <location>
        <begin position="64"/>
        <end position="107"/>
    </location>
</feature>
<evidence type="ECO:0008006" key="4">
    <source>
        <dbReference type="Google" id="ProtNLM"/>
    </source>
</evidence>
<dbReference type="EMBL" id="JBHSFK010000069">
    <property type="protein sequence ID" value="MFC4508163.1"/>
    <property type="molecule type" value="Genomic_DNA"/>
</dbReference>
<feature type="compositionally biased region" description="Basic and acidic residues" evidence="1">
    <location>
        <begin position="97"/>
        <end position="107"/>
    </location>
</feature>